<dbReference type="AlphaFoldDB" id="F0WYM9"/>
<sequence length="843" mass="94796">MRNLHNGLFLCQIGAFWITIQGANWAQISGNAQTNSLVVEKTPWANRHGHAVATLDFDQDAAKDSGRIPRVFLIGGDTSTQSSHDLRAYPGGGGLKNDVWVLSDVTMTPTWDRVRNGISGNTFARTIAHSTWTEVNSGRLPPEEVTYDEWIACALNPWVSSRVEGCEDVNNPPGVYLADIMFSPRRNFAAVMFKDELYILGGRARDHSRVPEDQLRGGVRTLRLNKSVWREYAVLKNDVWKSNDNGATWKLVTPGCKAPQSNLVHKNGDPKFSCQKDSDCERDAICRLNGRLSGTCICKMWSPREYHSVSVYNNALYLSGGYALVQYSTCGSQDTACGGGYRTHMNDVWRSIDGEHWQALNISAAFVGRGEHAMVPFQGSLYIMGGRSGDSESRSPNALLNDVWKSIDGSSWTLESLEAPWSPRAKHSVVVLPGAKEELLLMFGETEEGVLGDVWSWKGGNDATNNSSFWSRDFSPSTLQADYIQRDSDIRFLIRMTEEIAVIMYEAGIYTIRELASLSFDRTIELRQQVPTACDFVFLARYINEMCAVSSGPTVSIQVEQSPSVDDKDWDGCSHHGKQAKKTNTGRLYWPDVRGVDQVEWIRDPRDDAHQSICRWSPPARTGQAATIFQGRPIVLGGLVAANEFINDVWTRIASLPNAQFTLTPRSRSSETMFQFISDKPGCTFQYHVLDMREKLVVRGWTSTLSSVDSSKWLDPGLYRLRVRAVDPSGNVDKEFESGRNEHIWIYKRKPPYALIFGLIGAFVVICIGGWMEWKKRKRRQAMERYALQRLRRKKSISTRNIDASDRESGSTLNAPVIEEKLTLKKDVPRYSQIRPKRRIVAT</sequence>
<keyword evidence="1" id="KW-1133">Transmembrane helix</keyword>
<dbReference type="SUPFAM" id="SSF117281">
    <property type="entry name" value="Kelch motif"/>
    <property type="match status" value="1"/>
</dbReference>
<name>F0WYM9_9STRA</name>
<reference evidence="3" key="2">
    <citation type="submission" date="2011-02" db="EMBL/GenBank/DDBJ databases">
        <authorList>
            <person name="MacLean D."/>
        </authorList>
    </citation>
    <scope>NUCLEOTIDE SEQUENCE</scope>
</reference>
<protein>
    <submittedName>
        <fullName evidence="3">Uncharacterized protein AlNc14C391G11292</fullName>
    </submittedName>
</protein>
<reference evidence="3" key="1">
    <citation type="journal article" date="2011" name="PLoS Biol.">
        <title>Gene gain and loss during evolution of obligate parasitism in the white rust pathogen of Arabidopsis thaliana.</title>
        <authorList>
            <person name="Kemen E."/>
            <person name="Gardiner A."/>
            <person name="Schultz-Larsen T."/>
            <person name="Kemen A.C."/>
            <person name="Balmuth A.L."/>
            <person name="Robert-Seilaniantz A."/>
            <person name="Bailey K."/>
            <person name="Holub E."/>
            <person name="Studholme D.J."/>
            <person name="Maclean D."/>
            <person name="Jones J.D."/>
        </authorList>
    </citation>
    <scope>NUCLEOTIDE SEQUENCE</scope>
</reference>
<dbReference type="EMBL" id="FR824434">
    <property type="protein sequence ID" value="CCA26588.1"/>
    <property type="molecule type" value="Genomic_DNA"/>
</dbReference>
<keyword evidence="2" id="KW-0732">Signal</keyword>
<proteinExistence type="predicted"/>
<accession>F0WYM9</accession>
<keyword evidence="1" id="KW-0472">Membrane</keyword>
<dbReference type="InterPro" id="IPR015915">
    <property type="entry name" value="Kelch-typ_b-propeller"/>
</dbReference>
<evidence type="ECO:0000313" key="3">
    <source>
        <dbReference type="EMBL" id="CCA26588.1"/>
    </source>
</evidence>
<feature type="signal peptide" evidence="2">
    <location>
        <begin position="1"/>
        <end position="22"/>
    </location>
</feature>
<feature type="chain" id="PRO_5003259662" evidence="2">
    <location>
        <begin position="23"/>
        <end position="843"/>
    </location>
</feature>
<evidence type="ECO:0000256" key="2">
    <source>
        <dbReference type="SAM" id="SignalP"/>
    </source>
</evidence>
<organism evidence="3">
    <name type="scientific">Albugo laibachii Nc14</name>
    <dbReference type="NCBI Taxonomy" id="890382"/>
    <lineage>
        <taxon>Eukaryota</taxon>
        <taxon>Sar</taxon>
        <taxon>Stramenopiles</taxon>
        <taxon>Oomycota</taxon>
        <taxon>Peronosporomycetes</taxon>
        <taxon>Albuginales</taxon>
        <taxon>Albuginaceae</taxon>
        <taxon>Albugo</taxon>
    </lineage>
</organism>
<dbReference type="HOGENOM" id="CLU_012953_0_0_1"/>
<dbReference type="Gene3D" id="2.120.10.80">
    <property type="entry name" value="Kelch-type beta propeller"/>
    <property type="match status" value="1"/>
</dbReference>
<dbReference type="PANTHER" id="PTHR23244">
    <property type="entry name" value="KELCH REPEAT DOMAIN"/>
    <property type="match status" value="1"/>
</dbReference>
<gene>
    <name evidence="3" type="primary">AlNc14C391G11292</name>
    <name evidence="3" type="ORF">ALNC14_127320</name>
</gene>
<dbReference type="PANTHER" id="PTHR23244:SF471">
    <property type="entry name" value="GUANINE NUCLEOTIDE-BINDING PROTEIN SUBUNIT BETA 1-RELATED"/>
    <property type="match status" value="1"/>
</dbReference>
<keyword evidence="1" id="KW-0812">Transmembrane</keyword>
<feature type="transmembrane region" description="Helical" evidence="1">
    <location>
        <begin position="753"/>
        <end position="774"/>
    </location>
</feature>
<evidence type="ECO:0000256" key="1">
    <source>
        <dbReference type="SAM" id="Phobius"/>
    </source>
</evidence>